<keyword evidence="2" id="KW-1185">Reference proteome</keyword>
<dbReference type="Proteomes" id="UP000838748">
    <property type="component" value="Unassembled WGS sequence"/>
</dbReference>
<organism evidence="1 2">
    <name type="scientific">Vibrio marisflavi CECT 7928</name>
    <dbReference type="NCBI Taxonomy" id="634439"/>
    <lineage>
        <taxon>Bacteria</taxon>
        <taxon>Pseudomonadati</taxon>
        <taxon>Pseudomonadota</taxon>
        <taxon>Gammaproteobacteria</taxon>
        <taxon>Vibrionales</taxon>
        <taxon>Vibrionaceae</taxon>
        <taxon>Vibrio</taxon>
    </lineage>
</organism>
<evidence type="ECO:0008006" key="3">
    <source>
        <dbReference type="Google" id="ProtNLM"/>
    </source>
</evidence>
<comment type="caution">
    <text evidence="1">The sequence shown here is derived from an EMBL/GenBank/DDBJ whole genome shotgun (WGS) entry which is preliminary data.</text>
</comment>
<dbReference type="Pfam" id="PF22011">
    <property type="entry name" value="DUF6931"/>
    <property type="match status" value="1"/>
</dbReference>
<proteinExistence type="predicted"/>
<reference evidence="1" key="1">
    <citation type="submission" date="2021-11" db="EMBL/GenBank/DDBJ databases">
        <authorList>
            <person name="Rodrigo-Torres L."/>
            <person name="Arahal R. D."/>
            <person name="Lucena T."/>
        </authorList>
    </citation>
    <scope>NUCLEOTIDE SEQUENCE</scope>
    <source>
        <strain evidence="1">CECT 7928</strain>
    </source>
</reference>
<dbReference type="EMBL" id="CAKLDM010000002">
    <property type="protein sequence ID" value="CAH0539722.1"/>
    <property type="molecule type" value="Genomic_DNA"/>
</dbReference>
<dbReference type="RefSeq" id="WP_237361755.1">
    <property type="nucleotide sequence ID" value="NZ_CAKLDM010000002.1"/>
</dbReference>
<sequence length="192" mass="21351">MIYKKIPYKTGLQILNRFKASDEAKELISEDMSVPDSIDVLKQEELNFDLVQLLAHGLPVRESIWWASLCLDIRISEWSPSQVQCINTAKEWVKSPGEELRRKAELFANRLEQNCGPSWLAQAVFWNGSGSIVSADLPAVLPDPNLYAKAVSGAINHAAALPQWEGTNKYYQQAFSMALSIATGGNGKEVEE</sequence>
<protein>
    <recommendedName>
        <fullName evidence="3">Twin-arginine translocation pathway signal</fullName>
    </recommendedName>
</protein>
<evidence type="ECO:0000313" key="2">
    <source>
        <dbReference type="Proteomes" id="UP000838748"/>
    </source>
</evidence>
<gene>
    <name evidence="1" type="ORF">VMF7928_02399</name>
</gene>
<accession>A0ABN8E688</accession>
<dbReference type="InterPro" id="IPR053855">
    <property type="entry name" value="DUF6931"/>
</dbReference>
<evidence type="ECO:0000313" key="1">
    <source>
        <dbReference type="EMBL" id="CAH0539722.1"/>
    </source>
</evidence>
<name>A0ABN8E688_9VIBR</name>